<name>A0A370DA77_9GAMM</name>
<feature type="transmembrane region" description="Helical" evidence="3">
    <location>
        <begin position="238"/>
        <end position="256"/>
    </location>
</feature>
<reference evidence="5 6" key="1">
    <citation type="journal article" date="2018" name="ISME J.">
        <title>Endosymbiont genomes yield clues of tubeworm success.</title>
        <authorList>
            <person name="Li Y."/>
            <person name="Liles M.R."/>
            <person name="Halanych K.M."/>
        </authorList>
    </citation>
    <scope>NUCLEOTIDE SEQUENCE [LARGE SCALE GENOMIC DNA]</scope>
    <source>
        <strain evidence="5">A1422</strain>
    </source>
</reference>
<dbReference type="Pfam" id="PF00072">
    <property type="entry name" value="Response_reg"/>
    <property type="match status" value="1"/>
</dbReference>
<dbReference type="Proteomes" id="UP000255508">
    <property type="component" value="Unassembled WGS sequence"/>
</dbReference>
<dbReference type="EMBL" id="QFXD01000325">
    <property type="protein sequence ID" value="RDH81798.1"/>
    <property type="molecule type" value="Genomic_DNA"/>
</dbReference>
<dbReference type="PANTHER" id="PTHR44591">
    <property type="entry name" value="STRESS RESPONSE REGULATOR PROTEIN 1"/>
    <property type="match status" value="1"/>
</dbReference>
<sequence>MVIDMARKHALIVDDSQTAREVLAKRLAGYDIEVDAVESAGAAIDYLSEHIPDAVFLDYEMPGMDGFQALKAIKSNPNTAAIPVMMYTSRAGGLAIGQARALGALGVLPKELETQDLDEVIQALHLNPDQDSLVARYTHAVVGAVNGGDEVRADAEYIDRFQGLVEQVEQSLKQGGSRKQMAVLLAQQHKLLSKSMDVNAARSLRSMEQQFSEVNERLNDTQRSIAASLPKKGGTPKWLLMVFVACLAISATVWFWNNNIDRTQRDVAENLLLLESGRNILTEKVTQVDTLIQQQQTAIETLKSSLEELGKQVGTEALPLLEWAVNRDSRFPYGEGPFSDKRVIWLSQIIDHLAAAGFTGTVRLVANYGNYCLSRNDQSRFVPASGETTFADCVFARDLAETEGKKQAVPTIGFSNYLNNAPSLINGDIFVELEASGFDATKVPYPEPYAVQDVADWNQVASQNQRIDIKLFVTE</sequence>
<dbReference type="PANTHER" id="PTHR44591:SF24">
    <property type="entry name" value="PROTEIN-GLUTAMATE METHYLESTERASE_PROTEIN-GLUTAMINE GLUTAMINASE 1"/>
    <property type="match status" value="1"/>
</dbReference>
<evidence type="ECO:0000313" key="6">
    <source>
        <dbReference type="Proteomes" id="UP000255508"/>
    </source>
</evidence>
<organism evidence="5 6">
    <name type="scientific">endosymbiont of Lamellibrachia luymesi</name>
    <dbReference type="NCBI Taxonomy" id="2200907"/>
    <lineage>
        <taxon>Bacteria</taxon>
        <taxon>Pseudomonadati</taxon>
        <taxon>Pseudomonadota</taxon>
        <taxon>Gammaproteobacteria</taxon>
        <taxon>sulfur-oxidizing symbionts</taxon>
    </lineage>
</organism>
<evidence type="ECO:0000256" key="3">
    <source>
        <dbReference type="SAM" id="Phobius"/>
    </source>
</evidence>
<dbReference type="PROSITE" id="PS50110">
    <property type="entry name" value="RESPONSE_REGULATORY"/>
    <property type="match status" value="1"/>
</dbReference>
<keyword evidence="3" id="KW-1133">Transmembrane helix</keyword>
<protein>
    <recommendedName>
        <fullName evidence="4">Response regulatory domain-containing protein</fullName>
    </recommendedName>
</protein>
<evidence type="ECO:0000256" key="2">
    <source>
        <dbReference type="PROSITE-ProRule" id="PRU00169"/>
    </source>
</evidence>
<keyword evidence="3" id="KW-0812">Transmembrane</keyword>
<evidence type="ECO:0000256" key="1">
    <source>
        <dbReference type="ARBA" id="ARBA00022553"/>
    </source>
</evidence>
<keyword evidence="1 2" id="KW-0597">Phosphoprotein</keyword>
<dbReference type="Gene3D" id="3.40.50.2300">
    <property type="match status" value="1"/>
</dbReference>
<feature type="domain" description="Response regulatory" evidence="4">
    <location>
        <begin position="9"/>
        <end position="125"/>
    </location>
</feature>
<evidence type="ECO:0000313" key="5">
    <source>
        <dbReference type="EMBL" id="RDH81798.1"/>
    </source>
</evidence>
<accession>A0A370DA77</accession>
<proteinExistence type="predicted"/>
<dbReference type="InterPro" id="IPR050595">
    <property type="entry name" value="Bact_response_regulator"/>
</dbReference>
<dbReference type="SMART" id="SM00448">
    <property type="entry name" value="REC"/>
    <property type="match status" value="1"/>
</dbReference>
<dbReference type="AlphaFoldDB" id="A0A370DA77"/>
<dbReference type="SUPFAM" id="SSF52172">
    <property type="entry name" value="CheY-like"/>
    <property type="match status" value="1"/>
</dbReference>
<dbReference type="InterPro" id="IPR001789">
    <property type="entry name" value="Sig_transdc_resp-reg_receiver"/>
</dbReference>
<feature type="modified residue" description="4-aspartylphosphate" evidence="2">
    <location>
        <position position="58"/>
    </location>
</feature>
<evidence type="ECO:0000259" key="4">
    <source>
        <dbReference type="PROSITE" id="PS50110"/>
    </source>
</evidence>
<keyword evidence="3" id="KW-0472">Membrane</keyword>
<dbReference type="CDD" id="cd00156">
    <property type="entry name" value="REC"/>
    <property type="match status" value="1"/>
</dbReference>
<comment type="caution">
    <text evidence="5">The sequence shown here is derived from an EMBL/GenBank/DDBJ whole genome shotgun (WGS) entry which is preliminary data.</text>
</comment>
<dbReference type="InterPro" id="IPR011006">
    <property type="entry name" value="CheY-like_superfamily"/>
</dbReference>
<dbReference type="GO" id="GO:0000160">
    <property type="term" value="P:phosphorelay signal transduction system"/>
    <property type="evidence" value="ECO:0007669"/>
    <property type="project" value="InterPro"/>
</dbReference>
<gene>
    <name evidence="5" type="ORF">DIZ79_18265</name>
</gene>